<dbReference type="AlphaFoldDB" id="A0A0R3RW32"/>
<dbReference type="Pfam" id="PF09786">
    <property type="entry name" value="CytochromB561_N"/>
    <property type="match status" value="1"/>
</dbReference>
<dbReference type="WBParaSite" id="EEL_0000635001-mRNA-1">
    <property type="protein sequence ID" value="EEL_0000635001-mRNA-1"/>
    <property type="gene ID" value="EEL_0000635001"/>
</dbReference>
<keyword evidence="2" id="KW-0472">Membrane</keyword>
<accession>A0A0R3RW32</accession>
<dbReference type="GO" id="GO:0016020">
    <property type="term" value="C:membrane"/>
    <property type="evidence" value="ECO:0007669"/>
    <property type="project" value="TreeGrafter"/>
</dbReference>
<name>A0A0R3RW32_9BILA</name>
<protein>
    <submittedName>
        <fullName evidence="4">Transmembrane protein 209</fullName>
    </submittedName>
</protein>
<feature type="compositionally biased region" description="Polar residues" evidence="1">
    <location>
        <begin position="223"/>
        <end position="235"/>
    </location>
</feature>
<organism evidence="3 4">
    <name type="scientific">Elaeophora elaphi</name>
    <dbReference type="NCBI Taxonomy" id="1147741"/>
    <lineage>
        <taxon>Eukaryota</taxon>
        <taxon>Metazoa</taxon>
        <taxon>Ecdysozoa</taxon>
        <taxon>Nematoda</taxon>
        <taxon>Chromadorea</taxon>
        <taxon>Rhabditida</taxon>
        <taxon>Spirurina</taxon>
        <taxon>Spiruromorpha</taxon>
        <taxon>Filarioidea</taxon>
        <taxon>Onchocercidae</taxon>
        <taxon>Elaeophora</taxon>
    </lineage>
</organism>
<feature type="region of interest" description="Disordered" evidence="1">
    <location>
        <begin position="216"/>
        <end position="235"/>
    </location>
</feature>
<sequence>MNLSWHQGTVLPTKNKLDLILALKREAERARLWQSWRQVAIWVIPTIYLIFDIFALNYATCACLISFFLQNDRVYSTTYLVETTILFICLLNLLVCFFDAAKYSYYVTRRTPLKLTPQQVSSREIINQSGCSISSLSNQNFITQWLSALHFGKGAALSQRNSFSPSYMKHSLSGSSVASSFTSLKSFGDSTVFTHSTPLVDHHSSYVGRHSSHSVPLSAKVGSRTSLRNRPTSSIQTSKQLEEYFQKSPRNNELLDSSTTSFSSSFNSLSLPGSERIISISQSLCLSSPRNNSYEVGTAMYDDEQGRVAGDENSVVSLVTGSRIRVTEKRISLSPIPLNLIEVGNELTEDGKGMASDGTDVTRNADNDSITFRINYNAAKRSPKKERKFASPLFRRSENYEFRRHSSLSPHSHSGSQSSNVVQLNGIESSPADKQIPITSSEILNQYRMDAEDFAVAERNLRSWICQTILRPLIVKIDEINAIFSHAHLHLKIGHSSVEALQTAASSKSDLLKSALPYILSYLKIHEKQSYLIKRCRELSADICMKNYNWQSGGYEPVERKEEGEQGYSPAERAWGPHLPTDAQLIWSWFAVYMDAQMGTNPLVSDIEMPFSSVFYLKKPLKPSPLQCMKKSFYIYQSNIHPPHFELVLDGGRERFEVDRGTKNLWRTILLFIQHIRLFNEGQLGNIKIDESGINLACVLE</sequence>
<dbReference type="STRING" id="1147741.A0A0R3RW32"/>
<keyword evidence="2" id="KW-1133">Transmembrane helix</keyword>
<reference evidence="4" key="1">
    <citation type="submission" date="2017-02" db="UniProtKB">
        <authorList>
            <consortium name="WormBaseParasite"/>
        </authorList>
    </citation>
    <scope>IDENTIFICATION</scope>
</reference>
<keyword evidence="2" id="KW-0812">Transmembrane</keyword>
<feature type="transmembrane region" description="Helical" evidence="2">
    <location>
        <begin position="39"/>
        <end position="67"/>
    </location>
</feature>
<evidence type="ECO:0000256" key="2">
    <source>
        <dbReference type="SAM" id="Phobius"/>
    </source>
</evidence>
<evidence type="ECO:0000256" key="1">
    <source>
        <dbReference type="SAM" id="MobiDB-lite"/>
    </source>
</evidence>
<dbReference type="PANTHER" id="PTHR21780">
    <property type="entry name" value="TRANSMEMBRANE PROTEIN 209"/>
    <property type="match status" value="1"/>
</dbReference>
<keyword evidence="3" id="KW-1185">Reference proteome</keyword>
<feature type="transmembrane region" description="Helical" evidence="2">
    <location>
        <begin position="79"/>
        <end position="101"/>
    </location>
</feature>
<proteinExistence type="predicted"/>
<dbReference type="PANTHER" id="PTHR21780:SF0">
    <property type="entry name" value="TRANSMEMBRANE PROTEIN 209"/>
    <property type="match status" value="1"/>
</dbReference>
<evidence type="ECO:0000313" key="3">
    <source>
        <dbReference type="Proteomes" id="UP000050640"/>
    </source>
</evidence>
<evidence type="ECO:0000313" key="4">
    <source>
        <dbReference type="WBParaSite" id="EEL_0000635001-mRNA-1"/>
    </source>
</evidence>
<dbReference type="Proteomes" id="UP000050640">
    <property type="component" value="Unplaced"/>
</dbReference>
<dbReference type="InterPro" id="IPR019176">
    <property type="entry name" value="Cytochrome_B561-rel"/>
</dbReference>